<dbReference type="AlphaFoldDB" id="A0AA87RCR1"/>
<gene>
    <name evidence="1" type="ORF">ABA31_18020</name>
</gene>
<protein>
    <submittedName>
        <fullName evidence="1">Uncharacterized protein</fullName>
    </submittedName>
</protein>
<dbReference type="EMBL" id="BJUU01000010">
    <property type="protein sequence ID" value="GEK80451.1"/>
    <property type="molecule type" value="Genomic_DNA"/>
</dbReference>
<accession>A0AA87RCR1</accession>
<dbReference type="Proteomes" id="UP000321749">
    <property type="component" value="Unassembled WGS sequence"/>
</dbReference>
<evidence type="ECO:0000313" key="2">
    <source>
        <dbReference type="Proteomes" id="UP000321749"/>
    </source>
</evidence>
<evidence type="ECO:0000313" key="1">
    <source>
        <dbReference type="EMBL" id="GEK80451.1"/>
    </source>
</evidence>
<keyword evidence="2" id="KW-1185">Reference proteome</keyword>
<name>A0AA87RCR1_9MICO</name>
<organism evidence="1 2">
    <name type="scientific">Agrococcus baldri</name>
    <dbReference type="NCBI Taxonomy" id="153730"/>
    <lineage>
        <taxon>Bacteria</taxon>
        <taxon>Bacillati</taxon>
        <taxon>Actinomycetota</taxon>
        <taxon>Actinomycetes</taxon>
        <taxon>Micrococcales</taxon>
        <taxon>Microbacteriaceae</taxon>
        <taxon>Agrococcus</taxon>
    </lineage>
</organism>
<proteinExistence type="predicted"/>
<comment type="caution">
    <text evidence="1">The sequence shown here is derived from an EMBL/GenBank/DDBJ whole genome shotgun (WGS) entry which is preliminary data.</text>
</comment>
<sequence>MATTTATIELEAAIVGDDGKGSWTYVLLPGSEAVLGTGRSMRIAREEDGR</sequence>
<reference evidence="1 2" key="1">
    <citation type="submission" date="2019-07" db="EMBL/GenBank/DDBJ databases">
        <title>Whole genome shotgun sequence of Agrococcus baldri NBRC 103055.</title>
        <authorList>
            <person name="Hosoyama A."/>
            <person name="Uohara A."/>
            <person name="Ohji S."/>
            <person name="Ichikawa N."/>
        </authorList>
    </citation>
    <scope>NUCLEOTIDE SEQUENCE [LARGE SCALE GENOMIC DNA]</scope>
    <source>
        <strain evidence="1 2">NBRC 103055</strain>
    </source>
</reference>
<dbReference type="RefSeq" id="WP_186808196.1">
    <property type="nucleotide sequence ID" value="NZ_BJUU01000010.1"/>
</dbReference>